<dbReference type="SUPFAM" id="SSF51569">
    <property type="entry name" value="Aldolase"/>
    <property type="match status" value="1"/>
</dbReference>
<dbReference type="InterPro" id="IPR001585">
    <property type="entry name" value="TAL/FSA"/>
</dbReference>
<sequence>MNQLDGIKQFTTVVADSGDIESIRHYQPEDATTNPSLLLKAAGLDHYSHLIDDALEWGKKRGTTQEQQVAEACDKLAVNFGAEILKSIPGRVSTEVDARLSFDKQKSIEKARHLVDLYQQQGIDKSRILIKLASTWEGIRAAEELEKEGIHCNLTLLFSFAQARACAEAGVYLISPFVGRIYDWYQARSPLDPYVVEEDPGVKSVRNIYDYYKQHRYETIVMGASFRRTEQILALTGCDRLTISPDLLKQLQEKEEPVIRKLVPSSQTFHRPTPMTEAEFRWEHNQDAMAVEKLSDGIRQFAVDQRKLEDLLAAKL</sequence>
<keyword evidence="6 11" id="KW-0963">Cytoplasm</keyword>
<evidence type="ECO:0000256" key="10">
    <source>
        <dbReference type="ARBA" id="ARBA00048810"/>
    </source>
</evidence>
<dbReference type="HAMAP" id="MF_00492">
    <property type="entry name" value="Transaldolase_1"/>
    <property type="match status" value="1"/>
</dbReference>
<gene>
    <name evidence="11 13" type="primary">tal</name>
    <name evidence="13" type="ORF">E2R62_08615</name>
</gene>
<name>A0A482PMF3_CITRO</name>
<evidence type="ECO:0000256" key="9">
    <source>
        <dbReference type="ARBA" id="ARBA00023270"/>
    </source>
</evidence>
<dbReference type="FunFam" id="3.20.20.70:FF:000002">
    <property type="entry name" value="Transaldolase"/>
    <property type="match status" value="1"/>
</dbReference>
<proteinExistence type="inferred from homology"/>
<comment type="catalytic activity">
    <reaction evidence="10 11 12">
        <text>D-sedoheptulose 7-phosphate + D-glyceraldehyde 3-phosphate = D-erythrose 4-phosphate + beta-D-fructose 6-phosphate</text>
        <dbReference type="Rhea" id="RHEA:17053"/>
        <dbReference type="ChEBI" id="CHEBI:16897"/>
        <dbReference type="ChEBI" id="CHEBI:57483"/>
        <dbReference type="ChEBI" id="CHEBI:57634"/>
        <dbReference type="ChEBI" id="CHEBI:59776"/>
        <dbReference type="EC" id="2.2.1.2"/>
    </reaction>
</comment>
<evidence type="ECO:0000256" key="6">
    <source>
        <dbReference type="ARBA" id="ARBA00022490"/>
    </source>
</evidence>
<comment type="pathway">
    <text evidence="3 11 12">Carbohydrate degradation; pentose phosphate pathway; D-glyceraldehyde 3-phosphate and beta-D-fructose 6-phosphate from D-ribose 5-phosphate and D-xylulose 5-phosphate (non-oxidative stage): step 2/3.</text>
</comment>
<dbReference type="PANTHER" id="PTHR10683">
    <property type="entry name" value="TRANSALDOLASE"/>
    <property type="match status" value="1"/>
</dbReference>
<dbReference type="InterPro" id="IPR013785">
    <property type="entry name" value="Aldolase_TIM"/>
</dbReference>
<dbReference type="NCBIfam" id="TIGR00874">
    <property type="entry name" value="talAB"/>
    <property type="match status" value="1"/>
</dbReference>
<dbReference type="Gene3D" id="3.20.20.70">
    <property type="entry name" value="Aldolase class I"/>
    <property type="match status" value="1"/>
</dbReference>
<dbReference type="OMA" id="ITCNITL"/>
<organism evidence="13">
    <name type="scientific">Citrobacter rodentium</name>
    <dbReference type="NCBI Taxonomy" id="67825"/>
    <lineage>
        <taxon>Bacteria</taxon>
        <taxon>Pseudomonadati</taxon>
        <taxon>Pseudomonadota</taxon>
        <taxon>Gammaproteobacteria</taxon>
        <taxon>Enterobacterales</taxon>
        <taxon>Enterobacteriaceae</taxon>
        <taxon>Citrobacter</taxon>
    </lineage>
</organism>
<dbReference type="PROSITE" id="PS01054">
    <property type="entry name" value="TRANSALDOLASE_1"/>
    <property type="match status" value="1"/>
</dbReference>
<dbReference type="PROSITE" id="PS00958">
    <property type="entry name" value="TRANSALDOLASE_2"/>
    <property type="match status" value="1"/>
</dbReference>
<dbReference type="EC" id="2.2.1.2" evidence="5 11"/>
<protein>
    <recommendedName>
        <fullName evidence="5 11">Transaldolase</fullName>
        <ecNumber evidence="5 11">2.2.1.2</ecNumber>
    </recommendedName>
</protein>
<evidence type="ECO:0000256" key="1">
    <source>
        <dbReference type="ARBA" id="ARBA00003518"/>
    </source>
</evidence>
<keyword evidence="9 11" id="KW-0704">Schiff base</keyword>
<feature type="active site" description="Schiff-base intermediate with substrate" evidence="11">
    <location>
        <position position="131"/>
    </location>
</feature>
<keyword evidence="7 11" id="KW-0808">Transferase</keyword>
<keyword evidence="8 11" id="KW-0570">Pentose shunt</keyword>
<evidence type="ECO:0000256" key="7">
    <source>
        <dbReference type="ARBA" id="ARBA00022679"/>
    </source>
</evidence>
<comment type="function">
    <text evidence="1 11 12">Transaldolase is important for the balance of metabolites in the pentose-phosphate pathway.</text>
</comment>
<dbReference type="InterPro" id="IPR018225">
    <property type="entry name" value="Transaldolase_AS"/>
</dbReference>
<evidence type="ECO:0000313" key="13">
    <source>
        <dbReference type="EMBL" id="QBY28916.1"/>
    </source>
</evidence>
<dbReference type="EMBL" id="CP038008">
    <property type="protein sequence ID" value="QBY28916.1"/>
    <property type="molecule type" value="Genomic_DNA"/>
</dbReference>
<dbReference type="PANTHER" id="PTHR10683:SF16">
    <property type="entry name" value="TRANSALDOLASE A"/>
    <property type="match status" value="1"/>
</dbReference>
<evidence type="ECO:0000256" key="3">
    <source>
        <dbReference type="ARBA" id="ARBA00004857"/>
    </source>
</evidence>
<dbReference type="UniPathway" id="UPA00115">
    <property type="reaction ID" value="UER00414"/>
</dbReference>
<evidence type="ECO:0000256" key="5">
    <source>
        <dbReference type="ARBA" id="ARBA00013151"/>
    </source>
</evidence>
<evidence type="ECO:0000256" key="2">
    <source>
        <dbReference type="ARBA" id="ARBA00004496"/>
    </source>
</evidence>
<comment type="similarity">
    <text evidence="4 11 12">Belongs to the transaldolase family. Type 1 subfamily.</text>
</comment>
<evidence type="ECO:0000256" key="4">
    <source>
        <dbReference type="ARBA" id="ARBA00008012"/>
    </source>
</evidence>
<reference evidence="13" key="1">
    <citation type="submission" date="2019-03" db="EMBL/GenBank/DDBJ databases">
        <title>Complete genome sequence of enteropathogenic Citrobacter rodentium strain DBS100.</title>
        <authorList>
            <person name="Popov G."/>
            <person name="Fiebig A."/>
            <person name="Shideler S."/>
            <person name="Coombes B."/>
            <person name="Savchenko A."/>
        </authorList>
    </citation>
    <scope>NUCLEOTIDE SEQUENCE</scope>
    <source>
        <strain evidence="13">DBS100</strain>
    </source>
</reference>
<dbReference type="GO" id="GO:0005829">
    <property type="term" value="C:cytosol"/>
    <property type="evidence" value="ECO:0007669"/>
    <property type="project" value="TreeGrafter"/>
</dbReference>
<dbReference type="NCBIfam" id="NF009001">
    <property type="entry name" value="PRK12346.1"/>
    <property type="match status" value="1"/>
</dbReference>
<dbReference type="RefSeq" id="WP_012906599.1">
    <property type="nucleotide sequence ID" value="NZ_CAJTBI010000008.1"/>
</dbReference>
<dbReference type="Pfam" id="PF00923">
    <property type="entry name" value="TAL_FSA"/>
    <property type="match status" value="1"/>
</dbReference>
<dbReference type="GO" id="GO:0005975">
    <property type="term" value="P:carbohydrate metabolic process"/>
    <property type="evidence" value="ECO:0007669"/>
    <property type="project" value="InterPro"/>
</dbReference>
<comment type="subcellular location">
    <subcellularLocation>
        <location evidence="2 11">Cytoplasm</location>
    </subcellularLocation>
</comment>
<evidence type="ECO:0000256" key="12">
    <source>
        <dbReference type="RuleBase" id="RU004155"/>
    </source>
</evidence>
<accession>A0A482PMF3</accession>
<dbReference type="GO" id="GO:0006098">
    <property type="term" value="P:pentose-phosphate shunt"/>
    <property type="evidence" value="ECO:0007669"/>
    <property type="project" value="UniProtKB-UniRule"/>
</dbReference>
<dbReference type="GO" id="GO:0004801">
    <property type="term" value="F:transaldolase activity"/>
    <property type="evidence" value="ECO:0007669"/>
    <property type="project" value="UniProtKB-UniRule"/>
</dbReference>
<evidence type="ECO:0000256" key="8">
    <source>
        <dbReference type="ARBA" id="ARBA00023126"/>
    </source>
</evidence>
<dbReference type="CDD" id="cd00957">
    <property type="entry name" value="Transaldolase_TalAB"/>
    <property type="match status" value="1"/>
</dbReference>
<evidence type="ECO:0000256" key="11">
    <source>
        <dbReference type="HAMAP-Rule" id="MF_00492"/>
    </source>
</evidence>
<dbReference type="AlphaFoldDB" id="A0A482PMF3"/>
<dbReference type="InterPro" id="IPR004730">
    <property type="entry name" value="Transaldolase_1"/>
</dbReference>